<dbReference type="Proteomes" id="UP001152795">
    <property type="component" value="Unassembled WGS sequence"/>
</dbReference>
<proteinExistence type="predicted"/>
<protein>
    <submittedName>
        <fullName evidence="1">Uncharacterized protein</fullName>
    </submittedName>
</protein>
<keyword evidence="2" id="KW-1185">Reference proteome</keyword>
<comment type="caution">
    <text evidence="1">The sequence shown here is derived from an EMBL/GenBank/DDBJ whole genome shotgun (WGS) entry which is preliminary data.</text>
</comment>
<evidence type="ECO:0000313" key="1">
    <source>
        <dbReference type="EMBL" id="CAB4010119.1"/>
    </source>
</evidence>
<evidence type="ECO:0000313" key="2">
    <source>
        <dbReference type="Proteomes" id="UP001152795"/>
    </source>
</evidence>
<dbReference type="EMBL" id="CACRXK020006682">
    <property type="protein sequence ID" value="CAB4010119.1"/>
    <property type="molecule type" value="Genomic_DNA"/>
</dbReference>
<dbReference type="OrthoDB" id="5984732at2759"/>
<name>A0A7D9EIQ3_PARCT</name>
<reference evidence="1" key="1">
    <citation type="submission" date="2020-04" db="EMBL/GenBank/DDBJ databases">
        <authorList>
            <person name="Alioto T."/>
            <person name="Alioto T."/>
            <person name="Gomez Garrido J."/>
        </authorList>
    </citation>
    <scope>NUCLEOTIDE SEQUENCE</scope>
    <source>
        <strain evidence="1">A484AB</strain>
    </source>
</reference>
<dbReference type="AlphaFoldDB" id="A0A7D9EIQ3"/>
<accession>A0A7D9EIQ3</accession>
<sequence length="207" mass="23957">MAAEFSVEAVIDAVFEDEKCDDGAEMLKTNKAVAENCEFNQPSIFRLLFGCKIDAGSVFRRESFIWLKGIYRRMAARRSIRRPYYSEIKRDIPEEIFLVLVQSIQRHKSQIFNPPNCYVARNKKAIVVSFTSIISVKNFLSSLSSKDVTGYMERTLAGYRKGHCVNVLVTDTKDFALTYIRKGQLIISFNFGEWNAYRFPQHDCNRY</sequence>
<organism evidence="1 2">
    <name type="scientific">Paramuricea clavata</name>
    <name type="common">Red gorgonian</name>
    <name type="synonym">Violescent sea-whip</name>
    <dbReference type="NCBI Taxonomy" id="317549"/>
    <lineage>
        <taxon>Eukaryota</taxon>
        <taxon>Metazoa</taxon>
        <taxon>Cnidaria</taxon>
        <taxon>Anthozoa</taxon>
        <taxon>Octocorallia</taxon>
        <taxon>Malacalcyonacea</taxon>
        <taxon>Plexauridae</taxon>
        <taxon>Paramuricea</taxon>
    </lineage>
</organism>
<gene>
    <name evidence="1" type="ORF">PACLA_8A005362</name>
</gene>